<dbReference type="GO" id="GO:0016020">
    <property type="term" value="C:membrane"/>
    <property type="evidence" value="ECO:0007669"/>
    <property type="project" value="UniProtKB-SubCell"/>
</dbReference>
<dbReference type="AlphaFoldDB" id="A0AA41T4F1"/>
<name>A0AA41T4F1_SCICA</name>
<dbReference type="PRINTS" id="PR00245">
    <property type="entry name" value="OLFACTORYR"/>
</dbReference>
<evidence type="ECO:0000313" key="10">
    <source>
        <dbReference type="Proteomes" id="UP001166674"/>
    </source>
</evidence>
<dbReference type="SUPFAM" id="SSF81321">
    <property type="entry name" value="Family A G protein-coupled receptor-like"/>
    <property type="match status" value="1"/>
</dbReference>
<evidence type="ECO:0000256" key="4">
    <source>
        <dbReference type="ARBA" id="ARBA00023040"/>
    </source>
</evidence>
<reference evidence="9" key="1">
    <citation type="submission" date="2020-03" db="EMBL/GenBank/DDBJ databases">
        <title>Studies in the Genomics of Life Span.</title>
        <authorList>
            <person name="Glass D."/>
        </authorList>
    </citation>
    <scope>NUCLEOTIDE SEQUENCE</scope>
    <source>
        <strain evidence="9">SUZIE</strain>
        <tissue evidence="9">Muscle</tissue>
    </source>
</reference>
<proteinExistence type="predicted"/>
<organism evidence="9 10">
    <name type="scientific">Sciurus carolinensis</name>
    <name type="common">Eastern gray squirrel</name>
    <dbReference type="NCBI Taxonomy" id="30640"/>
    <lineage>
        <taxon>Eukaryota</taxon>
        <taxon>Metazoa</taxon>
        <taxon>Chordata</taxon>
        <taxon>Craniata</taxon>
        <taxon>Vertebrata</taxon>
        <taxon>Euteleostomi</taxon>
        <taxon>Mammalia</taxon>
        <taxon>Eutheria</taxon>
        <taxon>Euarchontoglires</taxon>
        <taxon>Glires</taxon>
        <taxon>Rodentia</taxon>
        <taxon>Sciuromorpha</taxon>
        <taxon>Sciuridae</taxon>
        <taxon>Sciurinae</taxon>
        <taxon>Sciurini</taxon>
        <taxon>Sciurus</taxon>
    </lineage>
</organism>
<dbReference type="Gene3D" id="1.20.1070.10">
    <property type="entry name" value="Rhodopsin 7-helix transmembrane proteins"/>
    <property type="match status" value="1"/>
</dbReference>
<evidence type="ECO:0000256" key="5">
    <source>
        <dbReference type="ARBA" id="ARBA00023136"/>
    </source>
</evidence>
<protein>
    <submittedName>
        <fullName evidence="9">Olfactory receptor 7G3</fullName>
    </submittedName>
</protein>
<dbReference type="GO" id="GO:0004930">
    <property type="term" value="F:G protein-coupled receptor activity"/>
    <property type="evidence" value="ECO:0007669"/>
    <property type="project" value="UniProtKB-KW"/>
</dbReference>
<dbReference type="InterPro" id="IPR000725">
    <property type="entry name" value="Olfact_rcpt"/>
</dbReference>
<dbReference type="GO" id="GO:0004984">
    <property type="term" value="F:olfactory receptor activity"/>
    <property type="evidence" value="ECO:0007669"/>
    <property type="project" value="InterPro"/>
</dbReference>
<dbReference type="PANTHER" id="PTHR48001">
    <property type="entry name" value="OLFACTORY RECEPTOR"/>
    <property type="match status" value="1"/>
</dbReference>
<keyword evidence="4" id="KW-0297">G-protein coupled receptor</keyword>
<dbReference type="Proteomes" id="UP001166674">
    <property type="component" value="Unassembled WGS sequence"/>
</dbReference>
<evidence type="ECO:0000313" key="9">
    <source>
        <dbReference type="EMBL" id="MBZ3883457.1"/>
    </source>
</evidence>
<feature type="transmembrane region" description="Helical" evidence="8">
    <location>
        <begin position="76"/>
        <end position="99"/>
    </location>
</feature>
<feature type="transmembrane region" description="Helical" evidence="8">
    <location>
        <begin position="32"/>
        <end position="56"/>
    </location>
</feature>
<evidence type="ECO:0000256" key="8">
    <source>
        <dbReference type="SAM" id="Phobius"/>
    </source>
</evidence>
<evidence type="ECO:0000256" key="6">
    <source>
        <dbReference type="ARBA" id="ARBA00023170"/>
    </source>
</evidence>
<gene>
    <name evidence="9" type="ORF">SUZIE_173035</name>
</gene>
<evidence type="ECO:0000256" key="7">
    <source>
        <dbReference type="ARBA" id="ARBA00023224"/>
    </source>
</evidence>
<keyword evidence="6 9" id="KW-0675">Receptor</keyword>
<keyword evidence="5 8" id="KW-0472">Membrane</keyword>
<keyword evidence="2 8" id="KW-0812">Transmembrane</keyword>
<evidence type="ECO:0000256" key="3">
    <source>
        <dbReference type="ARBA" id="ARBA00022989"/>
    </source>
</evidence>
<accession>A0AA41T4F1</accession>
<comment type="subcellular location">
    <subcellularLocation>
        <location evidence="1">Membrane</location>
        <topology evidence="1">Multi-pass membrane protein</topology>
    </subcellularLocation>
</comment>
<keyword evidence="3 8" id="KW-1133">Transmembrane helix</keyword>
<comment type="caution">
    <text evidence="9">The sequence shown here is derived from an EMBL/GenBank/DDBJ whole genome shotgun (WGS) entry which is preliminary data.</text>
</comment>
<dbReference type="EMBL" id="JAATJV010387138">
    <property type="protein sequence ID" value="MBZ3883457.1"/>
    <property type="molecule type" value="Genomic_DNA"/>
</dbReference>
<dbReference type="Pfam" id="PF13853">
    <property type="entry name" value="7tm_4"/>
    <property type="match status" value="1"/>
</dbReference>
<keyword evidence="10" id="KW-1185">Reference proteome</keyword>
<keyword evidence="7" id="KW-0807">Transducer</keyword>
<evidence type="ECO:0000256" key="1">
    <source>
        <dbReference type="ARBA" id="ARBA00004141"/>
    </source>
</evidence>
<sequence>MVLQLSFCADLDIPHFFCELAHIVKLACSDTLINNILVCLVTCLLGVVPLCGITFSYTQIVSSVLKIASAGVKYKAFSICGSHLIVVSLFYGMCFWVYLSSTGTHSSRKCTVAPVATPMKNPLIYSQRDKDMMGAMRKLISGVTSLH</sequence>
<evidence type="ECO:0000256" key="2">
    <source>
        <dbReference type="ARBA" id="ARBA00022692"/>
    </source>
</evidence>